<dbReference type="RefSeq" id="XP_029238729.1">
    <property type="nucleotide sequence ID" value="XM_029381371.1"/>
</dbReference>
<reference evidence="2 3" key="1">
    <citation type="journal article" date="2018" name="BMC Genomics">
        <title>Genomic comparison of Trypanosoma conorhini and Trypanosoma rangeli to Trypanosoma cruzi strains of high and low virulence.</title>
        <authorList>
            <person name="Bradwell K.R."/>
            <person name="Koparde V.N."/>
            <person name="Matveyev A.V."/>
            <person name="Serrano M.G."/>
            <person name="Alves J.M."/>
            <person name="Parikh H."/>
            <person name="Huang B."/>
            <person name="Lee V."/>
            <person name="Espinosa-Alvarez O."/>
            <person name="Ortiz P.A."/>
            <person name="Costa-Martins A.G."/>
            <person name="Teixeira M.M."/>
            <person name="Buck G.A."/>
        </authorList>
    </citation>
    <scope>NUCLEOTIDE SEQUENCE [LARGE SCALE GENOMIC DNA]</scope>
    <source>
        <strain evidence="2 3">AM80</strain>
    </source>
</reference>
<feature type="transmembrane region" description="Helical" evidence="1">
    <location>
        <begin position="35"/>
        <end position="59"/>
    </location>
</feature>
<evidence type="ECO:0000313" key="2">
    <source>
        <dbReference type="EMBL" id="RNF05522.1"/>
    </source>
</evidence>
<organism evidence="2 3">
    <name type="scientific">Trypanosoma rangeli</name>
    <dbReference type="NCBI Taxonomy" id="5698"/>
    <lineage>
        <taxon>Eukaryota</taxon>
        <taxon>Discoba</taxon>
        <taxon>Euglenozoa</taxon>
        <taxon>Kinetoplastea</taxon>
        <taxon>Metakinetoplastina</taxon>
        <taxon>Trypanosomatida</taxon>
        <taxon>Trypanosomatidae</taxon>
        <taxon>Trypanosoma</taxon>
        <taxon>Herpetosoma</taxon>
    </lineage>
</organism>
<keyword evidence="1" id="KW-1133">Transmembrane helix</keyword>
<keyword evidence="3" id="KW-1185">Reference proteome</keyword>
<gene>
    <name evidence="2" type="ORF">TraAM80_04444</name>
</gene>
<dbReference type="AlphaFoldDB" id="A0A3R7L189"/>
<sequence length="126" mass="13958">MPMLQYPFARWRLLNFRPSAEEWSECNLDNYQTTVLVFAIARFVVGGVVGLVVILCLIGKNLSDSCGGRKQYPNLWCPLRGYAANYTKEVLVRPVLLSVGVFLLLCDGLRVGVCFSALIALADEGN</sequence>
<proteinExistence type="predicted"/>
<feature type="transmembrane region" description="Helical" evidence="1">
    <location>
        <begin position="95"/>
        <end position="122"/>
    </location>
</feature>
<dbReference type="OrthoDB" id="251430at2759"/>
<protein>
    <submittedName>
        <fullName evidence="2">Uncharacterized protein</fullName>
    </submittedName>
</protein>
<evidence type="ECO:0000313" key="3">
    <source>
        <dbReference type="Proteomes" id="UP000283634"/>
    </source>
</evidence>
<dbReference type="EMBL" id="MKGL01000132">
    <property type="protein sequence ID" value="RNF05522.1"/>
    <property type="molecule type" value="Genomic_DNA"/>
</dbReference>
<keyword evidence="1" id="KW-0472">Membrane</keyword>
<evidence type="ECO:0000256" key="1">
    <source>
        <dbReference type="SAM" id="Phobius"/>
    </source>
</evidence>
<dbReference type="GeneID" id="40328377"/>
<name>A0A3R7L189_TRYRA</name>
<accession>A0A3R7L189</accession>
<comment type="caution">
    <text evidence="2">The sequence shown here is derived from an EMBL/GenBank/DDBJ whole genome shotgun (WGS) entry which is preliminary data.</text>
</comment>
<dbReference type="Proteomes" id="UP000283634">
    <property type="component" value="Unassembled WGS sequence"/>
</dbReference>
<keyword evidence="1" id="KW-0812">Transmembrane</keyword>